<protein>
    <submittedName>
        <fullName evidence="9">Uncharacterized protein</fullName>
    </submittedName>
</protein>
<dbReference type="GO" id="GO:0051011">
    <property type="term" value="F:microtubule minus-end binding"/>
    <property type="evidence" value="ECO:0007669"/>
    <property type="project" value="TreeGrafter"/>
</dbReference>
<evidence type="ECO:0000256" key="3">
    <source>
        <dbReference type="ARBA" id="ARBA00022490"/>
    </source>
</evidence>
<dbReference type="GO" id="GO:0043015">
    <property type="term" value="F:gamma-tubulin binding"/>
    <property type="evidence" value="ECO:0007669"/>
    <property type="project" value="InterPro"/>
</dbReference>
<dbReference type="STRING" id="76193.A0A194RCM7"/>
<dbReference type="Proteomes" id="UP000053240">
    <property type="component" value="Unassembled WGS sequence"/>
</dbReference>
<evidence type="ECO:0000256" key="2">
    <source>
        <dbReference type="ARBA" id="ARBA00010337"/>
    </source>
</evidence>
<keyword evidence="5" id="KW-0206">Cytoskeleton</keyword>
<dbReference type="FunCoup" id="A0A194RCM7">
    <property type="interactions" value="1537"/>
</dbReference>
<name>A0A194RCM7_PAPMA</name>
<keyword evidence="10" id="KW-1185">Reference proteome</keyword>
<feature type="domain" description="Gamma tubulin complex component protein N-terminal" evidence="8">
    <location>
        <begin position="189"/>
        <end position="450"/>
    </location>
</feature>
<sequence>MDSISSNLTILLRQLCEELSPAPDAAYELALSYLTSTNGKGRTVQDERLLCQKIYNRLASISAQDADKFTESYAKLKNSLILKQRVSILSLLMSLSDTSHQNESTQQLFPVPNLAVANICTGSSNSKSTIGSVSWSSNVLKQGSNQSLPEDYSNAAIVLQSNARPNERACVRDAVLAATGVRTRSAVGVSRPVQMLYSRIAQLGFLHDRLKEFIDPSSGLMPQGLMGEGLVSSIRDELTEYYRSIALLQSQVCEGEGGGGTLRRVCVWAQEPLHRLTWLANMVHTAHHKKGGELASCIHRFVGHGDERVATLARRLLTALTYPLLLMLTRWLLHGSLVNRIVGVATLAVATGRQAILREWMVPSFMAREQAAQILATGKSVVFMREACADELGPSDHAHHLQALLKQHNGMGTEGAERECGRAWWEAEGLRAGVAAAHAAASQRLLSALISHHHLLDHLAAHRRYLLLAQGDFVHHLMTLLQEELNKPASSLYVHNLTCTLEAAVRATNAQFEPPHVLSRLHVNLYPNCDGREDSGWDVFALQYRVDGPLGTLFPATCAARYRALFAQLWRVKRIEHALHRAWRDHIILHKRLKYMPEVWGLMRRVSCLRAEALRLCGALQEASCVGAEPAWAELLAAAASGHHLDSLLRLHHNALERHSIHAMIHHTTQELQSYLGNVLNETLALRSFETTLHAGIRAELDRRDRIEQLKAEKLSRGEYAFTAADEVQDKEKRKIFLQFLANRKADLNVWTRTYRGHVTTLILKLALHAEISLQTLAFRLDYSDFYKRGDAKLHEPLTYQHKRLSEIGLNLAKLSLMLIEMASLREYESLDEEVKELLENYKFKKATLYEPCTLKNFKECLIGIYEEFGLLNINYTFNPQIDVENDTLTTEALVKLINCVWILLHNYKNATEKTERLEERNHILESNNSQLNGLVNRLKEKIKLEKNESKACVASAQRVTDHSSEIYKKYLDTNAKLLQLTKQKETIERALQTKISKLQLENNKLTDKLRNKSESYTPCSEVCDSTIIQVKERERNQRKVIAKLQVNNQELLREVLALKEELLLEGLHGP</sequence>
<dbReference type="AlphaFoldDB" id="A0A194RCM7"/>
<comment type="similarity">
    <text evidence="2">Belongs to the TUBGCP family.</text>
</comment>
<evidence type="ECO:0000313" key="10">
    <source>
        <dbReference type="Proteomes" id="UP000053240"/>
    </source>
</evidence>
<dbReference type="GO" id="GO:0000278">
    <property type="term" value="P:mitotic cell cycle"/>
    <property type="evidence" value="ECO:0007669"/>
    <property type="project" value="TreeGrafter"/>
</dbReference>
<dbReference type="PANTHER" id="PTHR19302">
    <property type="entry name" value="GAMMA TUBULIN COMPLEX PROTEIN"/>
    <property type="match status" value="1"/>
</dbReference>
<dbReference type="PANTHER" id="PTHR19302:SF14">
    <property type="entry name" value="GAMMA-TUBULIN COMPLEX COMPONENT 3"/>
    <property type="match status" value="1"/>
</dbReference>
<dbReference type="Pfam" id="PF17681">
    <property type="entry name" value="GCP_N_terminal"/>
    <property type="match status" value="1"/>
</dbReference>
<dbReference type="InParanoid" id="A0A194RCM7"/>
<dbReference type="InterPro" id="IPR040457">
    <property type="entry name" value="GCP_C"/>
</dbReference>
<evidence type="ECO:0000256" key="1">
    <source>
        <dbReference type="ARBA" id="ARBA00004245"/>
    </source>
</evidence>
<dbReference type="GO" id="GO:0000922">
    <property type="term" value="C:spindle pole"/>
    <property type="evidence" value="ECO:0007669"/>
    <property type="project" value="InterPro"/>
</dbReference>
<evidence type="ECO:0000256" key="4">
    <source>
        <dbReference type="ARBA" id="ARBA00022701"/>
    </source>
</evidence>
<evidence type="ECO:0000256" key="6">
    <source>
        <dbReference type="SAM" id="Coils"/>
    </source>
</evidence>
<evidence type="ECO:0000259" key="7">
    <source>
        <dbReference type="Pfam" id="PF04130"/>
    </source>
</evidence>
<comment type="subcellular location">
    <subcellularLocation>
        <location evidence="1">Cytoplasm</location>
        <location evidence="1">Cytoskeleton</location>
    </subcellularLocation>
</comment>
<dbReference type="GO" id="GO:0005874">
    <property type="term" value="C:microtubule"/>
    <property type="evidence" value="ECO:0007669"/>
    <property type="project" value="UniProtKB-KW"/>
</dbReference>
<dbReference type="GO" id="GO:0031122">
    <property type="term" value="P:cytoplasmic microtubule organization"/>
    <property type="evidence" value="ECO:0007669"/>
    <property type="project" value="TreeGrafter"/>
</dbReference>
<accession>A0A194RCM7</accession>
<reference evidence="9 10" key="1">
    <citation type="journal article" date="2015" name="Nat. Commun.">
        <title>Outbred genome sequencing and CRISPR/Cas9 gene editing in butterflies.</title>
        <authorList>
            <person name="Li X."/>
            <person name="Fan D."/>
            <person name="Zhang W."/>
            <person name="Liu G."/>
            <person name="Zhang L."/>
            <person name="Zhao L."/>
            <person name="Fang X."/>
            <person name="Chen L."/>
            <person name="Dong Y."/>
            <person name="Chen Y."/>
            <person name="Ding Y."/>
            <person name="Zhao R."/>
            <person name="Feng M."/>
            <person name="Zhu Y."/>
            <person name="Feng Y."/>
            <person name="Jiang X."/>
            <person name="Zhu D."/>
            <person name="Xiang H."/>
            <person name="Feng X."/>
            <person name="Li S."/>
            <person name="Wang J."/>
            <person name="Zhang G."/>
            <person name="Kronforst M.R."/>
            <person name="Wang W."/>
        </authorList>
    </citation>
    <scope>NUCLEOTIDE SEQUENCE [LARGE SCALE GENOMIC DNA]</scope>
    <source>
        <strain evidence="9">Ya'a_city_454_Pm</strain>
        <tissue evidence="9">Whole body</tissue>
    </source>
</reference>
<keyword evidence="6" id="KW-0175">Coiled coil</keyword>
<dbReference type="GO" id="GO:0000930">
    <property type="term" value="C:gamma-tubulin complex"/>
    <property type="evidence" value="ECO:0007669"/>
    <property type="project" value="TreeGrafter"/>
</dbReference>
<dbReference type="Gene3D" id="1.20.120.1900">
    <property type="entry name" value="Gamma-tubulin complex, C-terminal domain"/>
    <property type="match status" value="1"/>
</dbReference>
<dbReference type="InterPro" id="IPR042241">
    <property type="entry name" value="GCP_C_sf"/>
</dbReference>
<feature type="coiled-coil region" evidence="6">
    <location>
        <begin position="908"/>
        <end position="949"/>
    </location>
</feature>
<dbReference type="Pfam" id="PF04130">
    <property type="entry name" value="GCP_C_terminal"/>
    <property type="match status" value="1"/>
</dbReference>
<evidence type="ECO:0000259" key="8">
    <source>
        <dbReference type="Pfam" id="PF17681"/>
    </source>
</evidence>
<feature type="coiled-coil region" evidence="6">
    <location>
        <begin position="821"/>
        <end position="848"/>
    </location>
</feature>
<keyword evidence="3" id="KW-0963">Cytoplasm</keyword>
<feature type="coiled-coil region" evidence="6">
    <location>
        <begin position="989"/>
        <end position="1062"/>
    </location>
</feature>
<dbReference type="GO" id="GO:0007020">
    <property type="term" value="P:microtubule nucleation"/>
    <property type="evidence" value="ECO:0007669"/>
    <property type="project" value="InterPro"/>
</dbReference>
<dbReference type="InterPro" id="IPR007259">
    <property type="entry name" value="GCP"/>
</dbReference>
<organism evidence="9 10">
    <name type="scientific">Papilio machaon</name>
    <name type="common">Old World swallowtail butterfly</name>
    <dbReference type="NCBI Taxonomy" id="76193"/>
    <lineage>
        <taxon>Eukaryota</taxon>
        <taxon>Metazoa</taxon>
        <taxon>Ecdysozoa</taxon>
        <taxon>Arthropoda</taxon>
        <taxon>Hexapoda</taxon>
        <taxon>Insecta</taxon>
        <taxon>Pterygota</taxon>
        <taxon>Neoptera</taxon>
        <taxon>Endopterygota</taxon>
        <taxon>Lepidoptera</taxon>
        <taxon>Glossata</taxon>
        <taxon>Ditrysia</taxon>
        <taxon>Papilionoidea</taxon>
        <taxon>Papilionidae</taxon>
        <taxon>Papilioninae</taxon>
        <taxon>Papilio</taxon>
    </lineage>
</organism>
<evidence type="ECO:0000256" key="5">
    <source>
        <dbReference type="ARBA" id="ARBA00023212"/>
    </source>
</evidence>
<gene>
    <name evidence="9" type="ORF">RR48_10845</name>
</gene>
<feature type="domain" description="Gamma tubulin complex component C-terminal" evidence="7">
    <location>
        <begin position="455"/>
        <end position="787"/>
    </location>
</feature>
<keyword evidence="4" id="KW-0493">Microtubule</keyword>
<dbReference type="GO" id="GO:0051321">
    <property type="term" value="P:meiotic cell cycle"/>
    <property type="evidence" value="ECO:0007669"/>
    <property type="project" value="TreeGrafter"/>
</dbReference>
<dbReference type="InterPro" id="IPR041470">
    <property type="entry name" value="GCP_N"/>
</dbReference>
<dbReference type="GO" id="GO:0051225">
    <property type="term" value="P:spindle assembly"/>
    <property type="evidence" value="ECO:0007669"/>
    <property type="project" value="TreeGrafter"/>
</dbReference>
<evidence type="ECO:0000313" key="9">
    <source>
        <dbReference type="EMBL" id="KPJ13661.1"/>
    </source>
</evidence>
<dbReference type="EMBL" id="KQ460615">
    <property type="protein sequence ID" value="KPJ13661.1"/>
    <property type="molecule type" value="Genomic_DNA"/>
</dbReference>
<proteinExistence type="inferred from homology"/>
<dbReference type="FunFam" id="1.20.120.1900:FF:000037">
    <property type="entry name" value="Gamma-tubulin complex component"/>
    <property type="match status" value="1"/>
</dbReference>